<keyword evidence="1" id="KW-0472">Membrane</keyword>
<evidence type="ECO:0000313" key="3">
    <source>
        <dbReference type="EMBL" id="OHA02184.1"/>
    </source>
</evidence>
<dbReference type="SUPFAM" id="SSF49503">
    <property type="entry name" value="Cupredoxins"/>
    <property type="match status" value="1"/>
</dbReference>
<dbReference type="Pfam" id="PF13473">
    <property type="entry name" value="Cupredoxin_1"/>
    <property type="match status" value="1"/>
</dbReference>
<dbReference type="InterPro" id="IPR008972">
    <property type="entry name" value="Cupredoxin"/>
</dbReference>
<reference evidence="3 4" key="1">
    <citation type="journal article" date="2016" name="Nat. Commun.">
        <title>Thousands of microbial genomes shed light on interconnected biogeochemical processes in an aquifer system.</title>
        <authorList>
            <person name="Anantharaman K."/>
            <person name="Brown C.T."/>
            <person name="Hug L.A."/>
            <person name="Sharon I."/>
            <person name="Castelle C.J."/>
            <person name="Probst A.J."/>
            <person name="Thomas B.C."/>
            <person name="Singh A."/>
            <person name="Wilkins M.J."/>
            <person name="Karaoz U."/>
            <person name="Brodie E.L."/>
            <person name="Williams K.H."/>
            <person name="Hubbard S.S."/>
            <person name="Banfield J.F."/>
        </authorList>
    </citation>
    <scope>NUCLEOTIDE SEQUENCE [LARGE SCALE GENOMIC DNA]</scope>
</reference>
<sequence>MNKYFILGGSVIIILVAGIMYRTFLLPEASRPCSGGITRNFTVTAEKDKWNFVPQNLEAECGDKIVMTVVNEDEYDHGIAIDALGVSQRMPAKSTITVEFTVTQEGEFPYYCSVPCGEGHVDGKLRTHFDMIGTLKVKPARGPAMMGK</sequence>
<dbReference type="AlphaFoldDB" id="A0A1G2KSD1"/>
<evidence type="ECO:0000259" key="2">
    <source>
        <dbReference type="Pfam" id="PF13473"/>
    </source>
</evidence>
<keyword evidence="1" id="KW-1133">Transmembrane helix</keyword>
<feature type="transmembrane region" description="Helical" evidence="1">
    <location>
        <begin position="6"/>
        <end position="24"/>
    </location>
</feature>
<gene>
    <name evidence="3" type="ORF">A3C16_00660</name>
</gene>
<comment type="caution">
    <text evidence="3">The sequence shown here is derived from an EMBL/GenBank/DDBJ whole genome shotgun (WGS) entry which is preliminary data.</text>
</comment>
<name>A0A1G2KSD1_9BACT</name>
<protein>
    <recommendedName>
        <fullName evidence="2">EfeO-type cupredoxin-like domain-containing protein</fullName>
    </recommendedName>
</protein>
<keyword evidence="1" id="KW-0812">Transmembrane</keyword>
<dbReference type="Gene3D" id="2.60.40.420">
    <property type="entry name" value="Cupredoxins - blue copper proteins"/>
    <property type="match status" value="1"/>
</dbReference>
<dbReference type="EMBL" id="MHQL01000042">
    <property type="protein sequence ID" value="OHA02184.1"/>
    <property type="molecule type" value="Genomic_DNA"/>
</dbReference>
<evidence type="ECO:0000256" key="1">
    <source>
        <dbReference type="SAM" id="Phobius"/>
    </source>
</evidence>
<dbReference type="Proteomes" id="UP000177811">
    <property type="component" value="Unassembled WGS sequence"/>
</dbReference>
<accession>A0A1G2KSD1</accession>
<organism evidence="3 4">
    <name type="scientific">Candidatus Sungbacteria bacterium RIFCSPHIGHO2_02_FULL_51_29</name>
    <dbReference type="NCBI Taxonomy" id="1802273"/>
    <lineage>
        <taxon>Bacteria</taxon>
        <taxon>Candidatus Sungiibacteriota</taxon>
    </lineage>
</organism>
<proteinExistence type="predicted"/>
<evidence type="ECO:0000313" key="4">
    <source>
        <dbReference type="Proteomes" id="UP000177811"/>
    </source>
</evidence>
<feature type="domain" description="EfeO-type cupredoxin-like" evidence="2">
    <location>
        <begin position="40"/>
        <end position="115"/>
    </location>
</feature>
<dbReference type="InterPro" id="IPR028096">
    <property type="entry name" value="EfeO_Cupredoxin"/>
</dbReference>